<comment type="similarity">
    <text evidence="1">Belongs to the metallo-beta-lactamase superfamily.</text>
</comment>
<keyword evidence="4" id="KW-0862">Zinc</keyword>
<organism evidence="6 7">
    <name type="scientific">Ectocarpus siliculosus</name>
    <name type="common">Brown alga</name>
    <name type="synonym">Conferva siliculosa</name>
    <dbReference type="NCBI Taxonomy" id="2880"/>
    <lineage>
        <taxon>Eukaryota</taxon>
        <taxon>Sar</taxon>
        <taxon>Stramenopiles</taxon>
        <taxon>Ochrophyta</taxon>
        <taxon>PX clade</taxon>
        <taxon>Phaeophyceae</taxon>
        <taxon>Ectocarpales</taxon>
        <taxon>Ectocarpaceae</taxon>
        <taxon>Ectocarpus</taxon>
    </lineage>
</organism>
<protein>
    <submittedName>
        <fullName evidence="6">Zn dependent hydrolase or glyoxylase</fullName>
    </submittedName>
</protein>
<dbReference type="CDD" id="cd07722">
    <property type="entry name" value="LACTB2-like_MBL-fold"/>
    <property type="match status" value="1"/>
</dbReference>
<evidence type="ECO:0000256" key="4">
    <source>
        <dbReference type="ARBA" id="ARBA00022833"/>
    </source>
</evidence>
<dbReference type="InterPro" id="IPR050662">
    <property type="entry name" value="Sec-metab_biosynth-thioest"/>
</dbReference>
<name>D7FQG3_ECTSI</name>
<evidence type="ECO:0000259" key="5">
    <source>
        <dbReference type="SMART" id="SM00849"/>
    </source>
</evidence>
<dbReference type="STRING" id="2880.D7FQG3"/>
<dbReference type="InterPro" id="IPR047921">
    <property type="entry name" value="LACTB2-like_MBL-fold"/>
</dbReference>
<feature type="domain" description="Metallo-beta-lactamase" evidence="5">
    <location>
        <begin position="79"/>
        <end position="245"/>
    </location>
</feature>
<dbReference type="EMBL" id="FN649727">
    <property type="protein sequence ID" value="CBJ48495.1"/>
    <property type="molecule type" value="Genomic_DNA"/>
</dbReference>
<evidence type="ECO:0000256" key="1">
    <source>
        <dbReference type="ARBA" id="ARBA00007749"/>
    </source>
</evidence>
<dbReference type="AlphaFoldDB" id="D7FQG3"/>
<dbReference type="GO" id="GO:0046872">
    <property type="term" value="F:metal ion binding"/>
    <property type="evidence" value="ECO:0007669"/>
    <property type="project" value="UniProtKB-KW"/>
</dbReference>
<keyword evidence="7" id="KW-1185">Reference proteome</keyword>
<dbReference type="GO" id="GO:0016787">
    <property type="term" value="F:hydrolase activity"/>
    <property type="evidence" value="ECO:0007669"/>
    <property type="project" value="UniProtKB-KW"/>
</dbReference>
<proteinExistence type="inferred from homology"/>
<dbReference type="Proteomes" id="UP000002630">
    <property type="component" value="Linkage Group LG02"/>
</dbReference>
<sequence length="343" mass="37590">MAYLLSSASFLASAFVSNVLQFVSRSIRASPLLHQAVKVLDRGKSKVPRGMPHVAPWAVESDLVVRMLALNPGMHTLQGTNCYLVGNGARRILIDTGEGKAGFVPHLLDVMRQAGCEMLDAILLTHWHVDHVGGVNDIRKALGGNIPVFKKYGPTVQDFDYSGIEDGQLFRTTGATLEAVSTPGHTEDHVAFVLHEEKALFTGDMILGCGTAIFDDFASYMDSLQRVRDMSPKYEGGFTRLYCGHGPAVEAAQEKIEYYIKHRQEREAQIINALTAAKGRTLSALQITVRVYGVLPLPIFVSAHYNVLHHLSKLAREGRAVLGWVPCSYYLGPERGLNVGCTD</sequence>
<dbReference type="eggNOG" id="KOG0813">
    <property type="taxonomic scope" value="Eukaryota"/>
</dbReference>
<dbReference type="Gene3D" id="3.60.15.10">
    <property type="entry name" value="Ribonuclease Z/Hydroxyacylglutathione hydrolase-like"/>
    <property type="match status" value="1"/>
</dbReference>
<dbReference type="SMART" id="SM00849">
    <property type="entry name" value="Lactamase_B"/>
    <property type="match status" value="1"/>
</dbReference>
<dbReference type="PANTHER" id="PTHR23131">
    <property type="entry name" value="ENDORIBONUCLEASE LACTB2"/>
    <property type="match status" value="1"/>
</dbReference>
<evidence type="ECO:0000256" key="3">
    <source>
        <dbReference type="ARBA" id="ARBA00022801"/>
    </source>
</evidence>
<accession>D7FQG3</accession>
<dbReference type="InParanoid" id="D7FQG3"/>
<dbReference type="FunFam" id="3.60.15.10:FF:000041">
    <property type="entry name" value="Metallo-beta-lactamase domain protein"/>
    <property type="match status" value="1"/>
</dbReference>
<dbReference type="EMBL" id="FN648375">
    <property type="protein sequence ID" value="CBJ48495.1"/>
    <property type="molecule type" value="Genomic_DNA"/>
</dbReference>
<evidence type="ECO:0000313" key="6">
    <source>
        <dbReference type="EMBL" id="CBJ48495.1"/>
    </source>
</evidence>
<dbReference type="InterPro" id="IPR036388">
    <property type="entry name" value="WH-like_DNA-bd_sf"/>
</dbReference>
<dbReference type="InterPro" id="IPR036866">
    <property type="entry name" value="RibonucZ/Hydroxyglut_hydro"/>
</dbReference>
<reference evidence="6 7" key="1">
    <citation type="journal article" date="2010" name="Nature">
        <title>The Ectocarpus genome and the independent evolution of multicellularity in brown algae.</title>
        <authorList>
            <person name="Cock J.M."/>
            <person name="Sterck L."/>
            <person name="Rouze P."/>
            <person name="Scornet D."/>
            <person name="Allen A.E."/>
            <person name="Amoutzias G."/>
            <person name="Anthouard V."/>
            <person name="Artiguenave F."/>
            <person name="Aury J.M."/>
            <person name="Badger J.H."/>
            <person name="Beszteri B."/>
            <person name="Billiau K."/>
            <person name="Bonnet E."/>
            <person name="Bothwell J.H."/>
            <person name="Bowler C."/>
            <person name="Boyen C."/>
            <person name="Brownlee C."/>
            <person name="Carrano C.J."/>
            <person name="Charrier B."/>
            <person name="Cho G.Y."/>
            <person name="Coelho S.M."/>
            <person name="Collen J."/>
            <person name="Corre E."/>
            <person name="Da Silva C."/>
            <person name="Delage L."/>
            <person name="Delaroque N."/>
            <person name="Dittami S.M."/>
            <person name="Doulbeau S."/>
            <person name="Elias M."/>
            <person name="Farnham G."/>
            <person name="Gachon C.M."/>
            <person name="Gschloessl B."/>
            <person name="Heesch S."/>
            <person name="Jabbari K."/>
            <person name="Jubin C."/>
            <person name="Kawai H."/>
            <person name="Kimura K."/>
            <person name="Kloareg B."/>
            <person name="Kupper F.C."/>
            <person name="Lang D."/>
            <person name="Le Bail A."/>
            <person name="Leblanc C."/>
            <person name="Lerouge P."/>
            <person name="Lohr M."/>
            <person name="Lopez P.J."/>
            <person name="Martens C."/>
            <person name="Maumus F."/>
            <person name="Michel G."/>
            <person name="Miranda-Saavedra D."/>
            <person name="Morales J."/>
            <person name="Moreau H."/>
            <person name="Motomura T."/>
            <person name="Nagasato C."/>
            <person name="Napoli C.A."/>
            <person name="Nelson D.R."/>
            <person name="Nyvall-Collen P."/>
            <person name="Peters A.F."/>
            <person name="Pommier C."/>
            <person name="Potin P."/>
            <person name="Poulain J."/>
            <person name="Quesneville H."/>
            <person name="Read B."/>
            <person name="Rensing S.A."/>
            <person name="Ritter A."/>
            <person name="Rousvoal S."/>
            <person name="Samanta M."/>
            <person name="Samson G."/>
            <person name="Schroeder D.C."/>
            <person name="Segurens B."/>
            <person name="Strittmatter M."/>
            <person name="Tonon T."/>
            <person name="Tregear J.W."/>
            <person name="Valentin K."/>
            <person name="von Dassow P."/>
            <person name="Yamagishi T."/>
            <person name="Van de Peer Y."/>
            <person name="Wincker P."/>
        </authorList>
    </citation>
    <scope>NUCLEOTIDE SEQUENCE [LARGE SCALE GENOMIC DNA]</scope>
    <source>
        <strain evidence="7">Ec32 / CCAP1310/4</strain>
    </source>
</reference>
<keyword evidence="3 6" id="KW-0378">Hydrolase</keyword>
<dbReference type="PANTHER" id="PTHR23131:SF0">
    <property type="entry name" value="ENDORIBONUCLEASE LACTB2"/>
    <property type="match status" value="1"/>
</dbReference>
<dbReference type="Gene3D" id="1.10.10.10">
    <property type="entry name" value="Winged helix-like DNA-binding domain superfamily/Winged helix DNA-binding domain"/>
    <property type="match status" value="1"/>
</dbReference>
<dbReference type="OrthoDB" id="17458at2759"/>
<evidence type="ECO:0000256" key="2">
    <source>
        <dbReference type="ARBA" id="ARBA00022723"/>
    </source>
</evidence>
<keyword evidence="2" id="KW-0479">Metal-binding</keyword>
<gene>
    <name evidence="6" type="ORF">Esi_0002_0342</name>
</gene>
<dbReference type="OMA" id="GDHVMAW"/>
<dbReference type="Pfam" id="PF00753">
    <property type="entry name" value="Lactamase_B"/>
    <property type="match status" value="1"/>
</dbReference>
<dbReference type="SUPFAM" id="SSF56281">
    <property type="entry name" value="Metallo-hydrolase/oxidoreductase"/>
    <property type="match status" value="1"/>
</dbReference>
<dbReference type="InterPro" id="IPR001279">
    <property type="entry name" value="Metallo-B-lactamas"/>
</dbReference>
<evidence type="ECO:0000313" key="7">
    <source>
        <dbReference type="Proteomes" id="UP000002630"/>
    </source>
</evidence>